<dbReference type="RefSeq" id="WP_096350174.1">
    <property type="nucleotide sequence ID" value="NZ_AP017313.1"/>
</dbReference>
<proteinExistence type="predicted"/>
<evidence type="ECO:0000313" key="2">
    <source>
        <dbReference type="Proteomes" id="UP000218263"/>
    </source>
</evidence>
<accession>A0A110B1U6</accession>
<protein>
    <submittedName>
        <fullName evidence="1">Uncharacterized protein</fullName>
    </submittedName>
</protein>
<keyword evidence="2" id="KW-1185">Reference proteome</keyword>
<name>A0A110B1U6_9SPHI</name>
<organism evidence="1 2">
    <name type="scientific">Mucilaginibacter gotjawali</name>
    <dbReference type="NCBI Taxonomy" id="1550579"/>
    <lineage>
        <taxon>Bacteria</taxon>
        <taxon>Pseudomonadati</taxon>
        <taxon>Bacteroidota</taxon>
        <taxon>Sphingobacteriia</taxon>
        <taxon>Sphingobacteriales</taxon>
        <taxon>Sphingobacteriaceae</taxon>
        <taxon>Mucilaginibacter</taxon>
    </lineage>
</organism>
<dbReference type="AlphaFoldDB" id="A0A110B1U6"/>
<dbReference type="EMBL" id="AP017313">
    <property type="protein sequence ID" value="BAU52911.1"/>
    <property type="molecule type" value="Genomic_DNA"/>
</dbReference>
<dbReference type="OrthoDB" id="799380at2"/>
<sequence length="97" mass="11086">MKKAEIYKLMDLIEDVKKLDELISLHRQADTSDFMISQYEAKKTKLMGILIDELASPPVQSTQSYLLIKMLLNKYYPAKSELDYIVDSDISKLAAAI</sequence>
<dbReference type="Proteomes" id="UP000218263">
    <property type="component" value="Chromosome"/>
</dbReference>
<reference evidence="1 2" key="1">
    <citation type="submission" date="2015-12" db="EMBL/GenBank/DDBJ databases">
        <title>Genome sequence of Mucilaginibacter gotjawali.</title>
        <authorList>
            <person name="Lee J.S."/>
            <person name="Lee K.C."/>
            <person name="Kim K.K."/>
            <person name="Lee B.W."/>
        </authorList>
    </citation>
    <scope>NUCLEOTIDE SEQUENCE [LARGE SCALE GENOMIC DNA]</scope>
    <source>
        <strain evidence="1 2">SA3-7</strain>
    </source>
</reference>
<evidence type="ECO:0000313" key="1">
    <source>
        <dbReference type="EMBL" id="BAU52911.1"/>
    </source>
</evidence>
<gene>
    <name evidence="1" type="ORF">MgSA37_01075</name>
</gene>
<dbReference type="KEGG" id="mgot:MgSA37_01075"/>